<dbReference type="Proteomes" id="UP000789595">
    <property type="component" value="Unassembled WGS sequence"/>
</dbReference>
<evidence type="ECO:0000313" key="3">
    <source>
        <dbReference type="EMBL" id="CAH0364140.1"/>
    </source>
</evidence>
<sequence length="217" mass="23038">MAEYGSIEAPEPQESFLSSEPTPVPAPRRKLRYAGGVFAASLLILGTCGLASTIGAFSVGTAAADESWLASVHTIESDSDSEDSDKTWIPIPYEGTYHSGYEKGSYCKLTGCTGGNMCAQGGSLWHKFGSDNIDVRDDNYETCQPENHDFEGATCTKGVNLPAHTQAPRARAAPYHLAGVRRPSFMGGCSCEANEGQRAHSLCCPGTRGRAHLASKS</sequence>
<name>A0A8J2WDP6_9STRA</name>
<dbReference type="EMBL" id="CAKKNE010000001">
    <property type="protein sequence ID" value="CAH0364140.1"/>
    <property type="molecule type" value="Genomic_DNA"/>
</dbReference>
<gene>
    <name evidence="3" type="ORF">PECAL_1P04920</name>
</gene>
<organism evidence="3 4">
    <name type="scientific">Pelagomonas calceolata</name>
    <dbReference type="NCBI Taxonomy" id="35677"/>
    <lineage>
        <taxon>Eukaryota</taxon>
        <taxon>Sar</taxon>
        <taxon>Stramenopiles</taxon>
        <taxon>Ochrophyta</taxon>
        <taxon>Pelagophyceae</taxon>
        <taxon>Pelagomonadales</taxon>
        <taxon>Pelagomonadaceae</taxon>
        <taxon>Pelagomonas</taxon>
    </lineage>
</organism>
<reference evidence="3" key="1">
    <citation type="submission" date="2021-11" db="EMBL/GenBank/DDBJ databases">
        <authorList>
            <consortium name="Genoscope - CEA"/>
            <person name="William W."/>
        </authorList>
    </citation>
    <scope>NUCLEOTIDE SEQUENCE</scope>
</reference>
<proteinExistence type="predicted"/>
<dbReference type="AlphaFoldDB" id="A0A8J2WDP6"/>
<keyword evidence="2" id="KW-1133">Transmembrane helix</keyword>
<keyword evidence="2" id="KW-0812">Transmembrane</keyword>
<protein>
    <submittedName>
        <fullName evidence="3">Uncharacterized protein</fullName>
    </submittedName>
</protein>
<evidence type="ECO:0000313" key="4">
    <source>
        <dbReference type="Proteomes" id="UP000789595"/>
    </source>
</evidence>
<accession>A0A8J2WDP6</accession>
<keyword evidence="2" id="KW-0472">Membrane</keyword>
<comment type="caution">
    <text evidence="3">The sequence shown here is derived from an EMBL/GenBank/DDBJ whole genome shotgun (WGS) entry which is preliminary data.</text>
</comment>
<feature type="transmembrane region" description="Helical" evidence="2">
    <location>
        <begin position="37"/>
        <end position="57"/>
    </location>
</feature>
<keyword evidence="4" id="KW-1185">Reference proteome</keyword>
<evidence type="ECO:0000256" key="1">
    <source>
        <dbReference type="SAM" id="MobiDB-lite"/>
    </source>
</evidence>
<evidence type="ECO:0000256" key="2">
    <source>
        <dbReference type="SAM" id="Phobius"/>
    </source>
</evidence>
<feature type="region of interest" description="Disordered" evidence="1">
    <location>
        <begin position="1"/>
        <end position="24"/>
    </location>
</feature>